<protein>
    <submittedName>
        <fullName evidence="3">Glycosyltransferase family 4 protein</fullName>
    </submittedName>
</protein>
<keyword evidence="4" id="KW-1185">Reference proteome</keyword>
<dbReference type="RefSeq" id="WP_268040686.1">
    <property type="nucleotide sequence ID" value="NZ_JAPQER010000003.1"/>
</dbReference>
<accession>A0ABT4CZH7</accession>
<evidence type="ECO:0000313" key="3">
    <source>
        <dbReference type="EMBL" id="MCY6484380.1"/>
    </source>
</evidence>
<organism evidence="3 4">
    <name type="scientific">Clostridium aestuarii</name>
    <dbReference type="NCBI Taxonomy" id="338193"/>
    <lineage>
        <taxon>Bacteria</taxon>
        <taxon>Bacillati</taxon>
        <taxon>Bacillota</taxon>
        <taxon>Clostridia</taxon>
        <taxon>Eubacteriales</taxon>
        <taxon>Clostridiaceae</taxon>
        <taxon>Clostridium</taxon>
    </lineage>
</organism>
<dbReference type="PANTHER" id="PTHR46401">
    <property type="entry name" value="GLYCOSYLTRANSFERASE WBBK-RELATED"/>
    <property type="match status" value="1"/>
</dbReference>
<evidence type="ECO:0000259" key="2">
    <source>
        <dbReference type="Pfam" id="PF00534"/>
    </source>
</evidence>
<comment type="caution">
    <text evidence="3">The sequence shown here is derived from an EMBL/GenBank/DDBJ whole genome shotgun (WGS) entry which is preliminary data.</text>
</comment>
<dbReference type="SUPFAM" id="SSF53756">
    <property type="entry name" value="UDP-Glycosyltransferase/glycogen phosphorylase"/>
    <property type="match status" value="1"/>
</dbReference>
<gene>
    <name evidence="3" type="ORF">OW763_08420</name>
</gene>
<name>A0ABT4CZH7_9CLOT</name>
<dbReference type="PANTHER" id="PTHR46401:SF2">
    <property type="entry name" value="GLYCOSYLTRANSFERASE WBBK-RELATED"/>
    <property type="match status" value="1"/>
</dbReference>
<dbReference type="EMBL" id="JAPQER010000003">
    <property type="protein sequence ID" value="MCY6484380.1"/>
    <property type="molecule type" value="Genomic_DNA"/>
</dbReference>
<dbReference type="InterPro" id="IPR001296">
    <property type="entry name" value="Glyco_trans_1"/>
</dbReference>
<feature type="domain" description="Glycosyl transferase family 1" evidence="2">
    <location>
        <begin position="171"/>
        <end position="336"/>
    </location>
</feature>
<evidence type="ECO:0000256" key="1">
    <source>
        <dbReference type="ARBA" id="ARBA00022679"/>
    </source>
</evidence>
<sequence length="361" mass="42420">MKKKICVIAQFPPPIHGLSKAVDTLYNSWLKDDYEFEKVNITDNKKFLSNLNKIRKSDADLFYFTIAQSKGGNIRDLIILKTIRRKNKKCLIHLHGGYYRTLIEKECGKIQRKLNYKAIKGLDGVIVLGNSLKYIFEGMIDEKKIFVVPNCVDDEFLISDEEFEKKLEDIKSKNKLNVLYLSNFIESKGYKDVLYIAKLAKEKNIDYLKFNFAGKFYNKKDKEWFINFIKENNLEDVVEYKGIVLGKEKSDLLKESDIFMLLTRYPKEGQPISIIEAMGNGMTVITTKHAGIPDLIVERENGFFIKYDNYIESINIINKLYFNRDNYKEIIENNYNKINQYLQQENYINNIHDIFVKLDYN</sequence>
<dbReference type="Proteomes" id="UP001078443">
    <property type="component" value="Unassembled WGS sequence"/>
</dbReference>
<dbReference type="Gene3D" id="3.40.50.2000">
    <property type="entry name" value="Glycogen Phosphorylase B"/>
    <property type="match status" value="2"/>
</dbReference>
<reference evidence="3" key="1">
    <citation type="submission" date="2022-12" db="EMBL/GenBank/DDBJ databases">
        <authorList>
            <person name="Wang J."/>
        </authorList>
    </citation>
    <scope>NUCLEOTIDE SEQUENCE</scope>
    <source>
        <strain evidence="3">HY-45-18</strain>
    </source>
</reference>
<evidence type="ECO:0000313" key="4">
    <source>
        <dbReference type="Proteomes" id="UP001078443"/>
    </source>
</evidence>
<keyword evidence="1" id="KW-0808">Transferase</keyword>
<dbReference type="Pfam" id="PF00534">
    <property type="entry name" value="Glycos_transf_1"/>
    <property type="match status" value="1"/>
</dbReference>
<dbReference type="CDD" id="cd03801">
    <property type="entry name" value="GT4_PimA-like"/>
    <property type="match status" value="1"/>
</dbReference>
<proteinExistence type="predicted"/>